<evidence type="ECO:0000313" key="3">
    <source>
        <dbReference type="Proteomes" id="UP000030671"/>
    </source>
</evidence>
<protein>
    <submittedName>
        <fullName evidence="2">Uncharacterized protein</fullName>
    </submittedName>
</protein>
<dbReference type="InParanoid" id="W4K486"/>
<organism evidence="2 3">
    <name type="scientific">Heterobasidion irregulare (strain TC 32-1)</name>
    <dbReference type="NCBI Taxonomy" id="747525"/>
    <lineage>
        <taxon>Eukaryota</taxon>
        <taxon>Fungi</taxon>
        <taxon>Dikarya</taxon>
        <taxon>Basidiomycota</taxon>
        <taxon>Agaricomycotina</taxon>
        <taxon>Agaricomycetes</taxon>
        <taxon>Russulales</taxon>
        <taxon>Bondarzewiaceae</taxon>
        <taxon>Heterobasidion</taxon>
        <taxon>Heterobasidion annosum species complex</taxon>
    </lineage>
</organism>
<evidence type="ECO:0000256" key="1">
    <source>
        <dbReference type="SAM" id="Phobius"/>
    </source>
</evidence>
<keyword evidence="1" id="KW-0812">Transmembrane</keyword>
<gene>
    <name evidence="2" type="ORF">HETIRDRAFT_322849</name>
</gene>
<dbReference type="HOGENOM" id="CLU_1772493_0_0_1"/>
<dbReference type="OrthoDB" id="3242409at2759"/>
<feature type="transmembrane region" description="Helical" evidence="1">
    <location>
        <begin position="12"/>
        <end position="29"/>
    </location>
</feature>
<dbReference type="Proteomes" id="UP000030671">
    <property type="component" value="Unassembled WGS sequence"/>
</dbReference>
<keyword evidence="3" id="KW-1185">Reference proteome</keyword>
<dbReference type="AlphaFoldDB" id="W4K486"/>
<sequence>MGAFSCDRWYKIIGAISVIGRAAVITVFTMRTYTVCAQNRLILYVLGAIGLTCVVLDCLHVPGLRCQLSSSIKIGRESHRLSALPSFCSTTRQTANTLLSILICVLESVAAIFTVIRSFQANRVRGKGKLRNHTLHYLLLEQGVLYFWWISRHIRVSLYDELGILIAAYLSLP</sequence>
<accession>W4K486</accession>
<keyword evidence="1" id="KW-0472">Membrane</keyword>
<evidence type="ECO:0000313" key="2">
    <source>
        <dbReference type="EMBL" id="ETW79851.1"/>
    </source>
</evidence>
<keyword evidence="1" id="KW-1133">Transmembrane helix</keyword>
<dbReference type="RefSeq" id="XP_009548393.1">
    <property type="nucleotide sequence ID" value="XM_009550098.1"/>
</dbReference>
<name>W4K486_HETIT</name>
<dbReference type="GeneID" id="20670914"/>
<proteinExistence type="predicted"/>
<feature type="transmembrane region" description="Helical" evidence="1">
    <location>
        <begin position="98"/>
        <end position="119"/>
    </location>
</feature>
<dbReference type="EMBL" id="KI925460">
    <property type="protein sequence ID" value="ETW79851.1"/>
    <property type="molecule type" value="Genomic_DNA"/>
</dbReference>
<feature type="transmembrane region" description="Helical" evidence="1">
    <location>
        <begin position="41"/>
        <end position="62"/>
    </location>
</feature>
<dbReference type="KEGG" id="hir:HETIRDRAFT_322849"/>
<reference evidence="2 3" key="1">
    <citation type="journal article" date="2012" name="New Phytol.">
        <title>Insight into trade-off between wood decay and parasitism from the genome of a fungal forest pathogen.</title>
        <authorList>
            <person name="Olson A."/>
            <person name="Aerts A."/>
            <person name="Asiegbu F."/>
            <person name="Belbahri L."/>
            <person name="Bouzid O."/>
            <person name="Broberg A."/>
            <person name="Canback B."/>
            <person name="Coutinho P.M."/>
            <person name="Cullen D."/>
            <person name="Dalman K."/>
            <person name="Deflorio G."/>
            <person name="van Diepen L.T."/>
            <person name="Dunand C."/>
            <person name="Duplessis S."/>
            <person name="Durling M."/>
            <person name="Gonthier P."/>
            <person name="Grimwood J."/>
            <person name="Fossdal C.G."/>
            <person name="Hansson D."/>
            <person name="Henrissat B."/>
            <person name="Hietala A."/>
            <person name="Himmelstrand K."/>
            <person name="Hoffmeister D."/>
            <person name="Hogberg N."/>
            <person name="James T.Y."/>
            <person name="Karlsson M."/>
            <person name="Kohler A."/>
            <person name="Kues U."/>
            <person name="Lee Y.H."/>
            <person name="Lin Y.C."/>
            <person name="Lind M."/>
            <person name="Lindquist E."/>
            <person name="Lombard V."/>
            <person name="Lucas S."/>
            <person name="Lunden K."/>
            <person name="Morin E."/>
            <person name="Murat C."/>
            <person name="Park J."/>
            <person name="Raffaello T."/>
            <person name="Rouze P."/>
            <person name="Salamov A."/>
            <person name="Schmutz J."/>
            <person name="Solheim H."/>
            <person name="Stahlberg J."/>
            <person name="Velez H."/>
            <person name="de Vries R.P."/>
            <person name="Wiebenga A."/>
            <person name="Woodward S."/>
            <person name="Yakovlev I."/>
            <person name="Garbelotto M."/>
            <person name="Martin F."/>
            <person name="Grigoriev I.V."/>
            <person name="Stenlid J."/>
        </authorList>
    </citation>
    <scope>NUCLEOTIDE SEQUENCE [LARGE SCALE GENOMIC DNA]</scope>
    <source>
        <strain evidence="2 3">TC 32-1</strain>
    </source>
</reference>